<gene>
    <name evidence="1" type="ORF">TVAG_160460</name>
</gene>
<dbReference type="VEuPathDB" id="TrichDB:TVAGG3_0479260"/>
<keyword evidence="2" id="KW-1185">Reference proteome</keyword>
<dbReference type="Proteomes" id="UP000001542">
    <property type="component" value="Unassembled WGS sequence"/>
</dbReference>
<reference evidence="1" key="1">
    <citation type="submission" date="2006-10" db="EMBL/GenBank/DDBJ databases">
        <authorList>
            <person name="Amadeo P."/>
            <person name="Zhao Q."/>
            <person name="Wortman J."/>
            <person name="Fraser-Liggett C."/>
            <person name="Carlton J."/>
        </authorList>
    </citation>
    <scope>NUCLEOTIDE SEQUENCE</scope>
    <source>
        <strain evidence="1">G3</strain>
    </source>
</reference>
<dbReference type="EMBL" id="DS114286">
    <property type="protein sequence ID" value="EAX88628.1"/>
    <property type="molecule type" value="Genomic_DNA"/>
</dbReference>
<evidence type="ECO:0000313" key="2">
    <source>
        <dbReference type="Proteomes" id="UP000001542"/>
    </source>
</evidence>
<dbReference type="InParanoid" id="A2G2I7"/>
<dbReference type="VEuPathDB" id="TrichDB:TVAG_160460"/>
<proteinExistence type="predicted"/>
<reference evidence="1" key="2">
    <citation type="journal article" date="2007" name="Science">
        <title>Draft genome sequence of the sexually transmitted pathogen Trichomonas vaginalis.</title>
        <authorList>
            <person name="Carlton J.M."/>
            <person name="Hirt R.P."/>
            <person name="Silva J.C."/>
            <person name="Delcher A.L."/>
            <person name="Schatz M."/>
            <person name="Zhao Q."/>
            <person name="Wortman J.R."/>
            <person name="Bidwell S.L."/>
            <person name="Alsmark U.C.M."/>
            <person name="Besteiro S."/>
            <person name="Sicheritz-Ponten T."/>
            <person name="Noel C.J."/>
            <person name="Dacks J.B."/>
            <person name="Foster P.G."/>
            <person name="Simillion C."/>
            <person name="Van de Peer Y."/>
            <person name="Miranda-Saavedra D."/>
            <person name="Barton G.J."/>
            <person name="Westrop G.D."/>
            <person name="Mueller S."/>
            <person name="Dessi D."/>
            <person name="Fiori P.L."/>
            <person name="Ren Q."/>
            <person name="Paulsen I."/>
            <person name="Zhang H."/>
            <person name="Bastida-Corcuera F.D."/>
            <person name="Simoes-Barbosa A."/>
            <person name="Brown M.T."/>
            <person name="Hayes R.D."/>
            <person name="Mukherjee M."/>
            <person name="Okumura C.Y."/>
            <person name="Schneider R."/>
            <person name="Smith A.J."/>
            <person name="Vanacova S."/>
            <person name="Villalvazo M."/>
            <person name="Haas B.J."/>
            <person name="Pertea M."/>
            <person name="Feldblyum T.V."/>
            <person name="Utterback T.R."/>
            <person name="Shu C.L."/>
            <person name="Osoegawa K."/>
            <person name="de Jong P.J."/>
            <person name="Hrdy I."/>
            <person name="Horvathova L."/>
            <person name="Zubacova Z."/>
            <person name="Dolezal P."/>
            <person name="Malik S.B."/>
            <person name="Logsdon J.M. Jr."/>
            <person name="Henze K."/>
            <person name="Gupta A."/>
            <person name="Wang C.C."/>
            <person name="Dunne R.L."/>
            <person name="Upcroft J.A."/>
            <person name="Upcroft P."/>
            <person name="White O."/>
            <person name="Salzberg S.L."/>
            <person name="Tang P."/>
            <person name="Chiu C.-H."/>
            <person name="Lee Y.-S."/>
            <person name="Embley T.M."/>
            <person name="Coombs G.H."/>
            <person name="Mottram J.C."/>
            <person name="Tachezy J."/>
            <person name="Fraser-Liggett C.M."/>
            <person name="Johnson P.J."/>
        </authorList>
    </citation>
    <scope>NUCLEOTIDE SEQUENCE [LARGE SCALE GENOMIC DNA]</scope>
    <source>
        <strain evidence="1">G3</strain>
    </source>
</reference>
<dbReference type="RefSeq" id="XP_001301558.1">
    <property type="nucleotide sequence ID" value="XM_001301557.1"/>
</dbReference>
<sequence>MFVSIDKMAQYDTSLKIVLYLCNMNMQIRTIVVTKTSTISIFDYIFKNEAFIPQYIFNGILLDKNSTLSLYGIRNEDYIYFFDPSNSMQPNKSEIQNIVSVAKMNNAGGRSALIAKSAADNEFREEICKINDLRMMRKIQQAGKFTGIVLSCPAKIQPKEPTKIPITRCISTTALPNLW</sequence>
<organism evidence="1 2">
    <name type="scientific">Trichomonas vaginalis (strain ATCC PRA-98 / G3)</name>
    <dbReference type="NCBI Taxonomy" id="412133"/>
    <lineage>
        <taxon>Eukaryota</taxon>
        <taxon>Metamonada</taxon>
        <taxon>Parabasalia</taxon>
        <taxon>Trichomonadida</taxon>
        <taxon>Trichomonadidae</taxon>
        <taxon>Trichomonas</taxon>
    </lineage>
</organism>
<accession>A2G2I7</accession>
<evidence type="ECO:0008006" key="3">
    <source>
        <dbReference type="Google" id="ProtNLM"/>
    </source>
</evidence>
<evidence type="ECO:0000313" key="1">
    <source>
        <dbReference type="EMBL" id="EAX88628.1"/>
    </source>
</evidence>
<dbReference type="AlphaFoldDB" id="A2G2I7"/>
<dbReference type="SMR" id="A2G2I7"/>
<dbReference type="KEGG" id="tva:4746289"/>
<protein>
    <recommendedName>
        <fullName evidence="3">Ubiquitin-like domain-containing protein</fullName>
    </recommendedName>
</protein>
<name>A2G2I7_TRIV3</name>